<evidence type="ECO:0000256" key="2">
    <source>
        <dbReference type="ARBA" id="ARBA00023125"/>
    </source>
</evidence>
<dbReference type="InParanoid" id="A2G726"/>
<evidence type="ECO:0000256" key="3">
    <source>
        <dbReference type="ARBA" id="ARBA00023163"/>
    </source>
</evidence>
<keyword evidence="8" id="KW-1185">Reference proteome</keyword>
<evidence type="ECO:0000259" key="5">
    <source>
        <dbReference type="PROSITE" id="PS50090"/>
    </source>
</evidence>
<reference evidence="7" key="2">
    <citation type="journal article" date="2007" name="Science">
        <title>Draft genome sequence of the sexually transmitted pathogen Trichomonas vaginalis.</title>
        <authorList>
            <person name="Carlton J.M."/>
            <person name="Hirt R.P."/>
            <person name="Silva J.C."/>
            <person name="Delcher A.L."/>
            <person name="Schatz M."/>
            <person name="Zhao Q."/>
            <person name="Wortman J.R."/>
            <person name="Bidwell S.L."/>
            <person name="Alsmark U.C.M."/>
            <person name="Besteiro S."/>
            <person name="Sicheritz-Ponten T."/>
            <person name="Noel C.J."/>
            <person name="Dacks J.B."/>
            <person name="Foster P.G."/>
            <person name="Simillion C."/>
            <person name="Van de Peer Y."/>
            <person name="Miranda-Saavedra D."/>
            <person name="Barton G.J."/>
            <person name="Westrop G.D."/>
            <person name="Mueller S."/>
            <person name="Dessi D."/>
            <person name="Fiori P.L."/>
            <person name="Ren Q."/>
            <person name="Paulsen I."/>
            <person name="Zhang H."/>
            <person name="Bastida-Corcuera F.D."/>
            <person name="Simoes-Barbosa A."/>
            <person name="Brown M.T."/>
            <person name="Hayes R.D."/>
            <person name="Mukherjee M."/>
            <person name="Okumura C.Y."/>
            <person name="Schneider R."/>
            <person name="Smith A.J."/>
            <person name="Vanacova S."/>
            <person name="Villalvazo M."/>
            <person name="Haas B.J."/>
            <person name="Pertea M."/>
            <person name="Feldblyum T.V."/>
            <person name="Utterback T.R."/>
            <person name="Shu C.L."/>
            <person name="Osoegawa K."/>
            <person name="de Jong P.J."/>
            <person name="Hrdy I."/>
            <person name="Horvathova L."/>
            <person name="Zubacova Z."/>
            <person name="Dolezal P."/>
            <person name="Malik S.B."/>
            <person name="Logsdon J.M. Jr."/>
            <person name="Henze K."/>
            <person name="Gupta A."/>
            <person name="Wang C.C."/>
            <person name="Dunne R.L."/>
            <person name="Upcroft J.A."/>
            <person name="Upcroft P."/>
            <person name="White O."/>
            <person name="Salzberg S.L."/>
            <person name="Tang P."/>
            <person name="Chiu C.-H."/>
            <person name="Lee Y.-S."/>
            <person name="Embley T.M."/>
            <person name="Coombs G.H."/>
            <person name="Mottram J.C."/>
            <person name="Tachezy J."/>
            <person name="Fraser-Liggett C.M."/>
            <person name="Johnson P.J."/>
        </authorList>
    </citation>
    <scope>NUCLEOTIDE SEQUENCE [LARGE SCALE GENOMIC DNA]</scope>
    <source>
        <strain evidence="7">G3</strain>
    </source>
</reference>
<dbReference type="KEGG" id="tva:4744690"/>
<dbReference type="EMBL" id="DS114523">
    <property type="protein sequence ID" value="EAX87039.1"/>
    <property type="molecule type" value="Genomic_DNA"/>
</dbReference>
<reference evidence="7" key="1">
    <citation type="submission" date="2006-10" db="EMBL/GenBank/DDBJ databases">
        <authorList>
            <person name="Amadeo P."/>
            <person name="Zhao Q."/>
            <person name="Wortman J."/>
            <person name="Fraser-Liggett C."/>
            <person name="Carlton J."/>
        </authorList>
    </citation>
    <scope>NUCLEOTIDE SEQUENCE</scope>
    <source>
        <strain evidence="7">G3</strain>
    </source>
</reference>
<keyword evidence="2 7" id="KW-0238">DNA-binding</keyword>
<dbReference type="GO" id="GO:0000978">
    <property type="term" value="F:RNA polymerase II cis-regulatory region sequence-specific DNA binding"/>
    <property type="evidence" value="ECO:0000318"/>
    <property type="project" value="GO_Central"/>
</dbReference>
<dbReference type="Gene3D" id="1.10.10.60">
    <property type="entry name" value="Homeodomain-like"/>
    <property type="match status" value="2"/>
</dbReference>
<dbReference type="InterPro" id="IPR009057">
    <property type="entry name" value="Homeodomain-like_sf"/>
</dbReference>
<feature type="domain" description="Myb-like" evidence="5">
    <location>
        <begin position="70"/>
        <end position="121"/>
    </location>
</feature>
<feature type="domain" description="HTH myb-type" evidence="6">
    <location>
        <begin position="17"/>
        <end position="69"/>
    </location>
</feature>
<gene>
    <name evidence="7" type="ORF">TVAG_218960</name>
</gene>
<dbReference type="Pfam" id="PF13921">
    <property type="entry name" value="Myb_DNA-bind_6"/>
    <property type="match status" value="1"/>
</dbReference>
<sequence length="207" mass="23827">MDEYGSHNPSYYKNSNSKSKNFTFWSSTEDIRLITGIHKFGLNNFKAVSSYVGSGRTRSQCTQRWNRSLCPLINKSQWSQEEDSLLISSVQQFGDHSWTKVSNVLVGRTDVQCRYRYQLISKKFPRDLGIQPDEFMMKMIQNHEQKSSPVEFQSKVEYNNIVMDSLNDSSSYPDLLGMQYSGFIGTLHLLDLIKTNSMDPSSLFILS</sequence>
<dbReference type="Proteomes" id="UP000001542">
    <property type="component" value="Unassembled WGS sequence"/>
</dbReference>
<evidence type="ECO:0000313" key="7">
    <source>
        <dbReference type="EMBL" id="EAX87039.1"/>
    </source>
</evidence>
<dbReference type="VEuPathDB" id="TrichDB:TVAG_218960"/>
<keyword evidence="4" id="KW-0539">Nucleus</keyword>
<dbReference type="AlphaFoldDB" id="A2G726"/>
<keyword evidence="1" id="KW-0805">Transcription regulation</keyword>
<dbReference type="CDD" id="cd00167">
    <property type="entry name" value="SANT"/>
    <property type="match status" value="2"/>
</dbReference>
<organism evidence="7 8">
    <name type="scientific">Trichomonas vaginalis (strain ATCC PRA-98 / G3)</name>
    <dbReference type="NCBI Taxonomy" id="412133"/>
    <lineage>
        <taxon>Eukaryota</taxon>
        <taxon>Metamonada</taxon>
        <taxon>Parabasalia</taxon>
        <taxon>Trichomonadida</taxon>
        <taxon>Trichomonadidae</taxon>
        <taxon>Trichomonas</taxon>
    </lineage>
</organism>
<dbReference type="STRING" id="5722.A2G726"/>
<dbReference type="OrthoDB" id="2143914at2759"/>
<dbReference type="VEuPathDB" id="TrichDB:TVAGG3_0698030"/>
<dbReference type="PANTHER" id="PTHR46621">
    <property type="entry name" value="SNRNA-ACTIVATING PROTEIN COMPLEX SUBUNIT 4"/>
    <property type="match status" value="1"/>
</dbReference>
<keyword evidence="3" id="KW-0804">Transcription</keyword>
<dbReference type="GO" id="GO:0006355">
    <property type="term" value="P:regulation of DNA-templated transcription"/>
    <property type="evidence" value="ECO:0000318"/>
    <property type="project" value="GO_Central"/>
</dbReference>
<dbReference type="PROSITE" id="PS51294">
    <property type="entry name" value="HTH_MYB"/>
    <property type="match status" value="2"/>
</dbReference>
<dbReference type="PROSITE" id="PS50090">
    <property type="entry name" value="MYB_LIKE"/>
    <property type="match status" value="2"/>
</dbReference>
<feature type="domain" description="Myb-like" evidence="5">
    <location>
        <begin position="25"/>
        <end position="69"/>
    </location>
</feature>
<dbReference type="SUPFAM" id="SSF46689">
    <property type="entry name" value="Homeodomain-like"/>
    <property type="match status" value="2"/>
</dbReference>
<dbReference type="GO" id="GO:0005634">
    <property type="term" value="C:nucleus"/>
    <property type="evidence" value="ECO:0000318"/>
    <property type="project" value="GO_Central"/>
</dbReference>
<dbReference type="InterPro" id="IPR017930">
    <property type="entry name" value="Myb_dom"/>
</dbReference>
<dbReference type="SMR" id="A2G726"/>
<dbReference type="eggNOG" id="KOG0048">
    <property type="taxonomic scope" value="Eukaryota"/>
</dbReference>
<evidence type="ECO:0000313" key="8">
    <source>
        <dbReference type="Proteomes" id="UP000001542"/>
    </source>
</evidence>
<dbReference type="InterPro" id="IPR001005">
    <property type="entry name" value="SANT/Myb"/>
</dbReference>
<proteinExistence type="predicted"/>
<feature type="domain" description="HTH myb-type" evidence="6">
    <location>
        <begin position="73"/>
        <end position="123"/>
    </location>
</feature>
<protein>
    <submittedName>
        <fullName evidence="7">Myb-like DNA-binding domain containing protein</fullName>
    </submittedName>
</protein>
<dbReference type="SMART" id="SM00717">
    <property type="entry name" value="SANT"/>
    <property type="match status" value="2"/>
</dbReference>
<dbReference type="RefSeq" id="XP_001299969.1">
    <property type="nucleotide sequence ID" value="XM_001299968.1"/>
</dbReference>
<evidence type="ECO:0000259" key="6">
    <source>
        <dbReference type="PROSITE" id="PS51294"/>
    </source>
</evidence>
<accession>A2G726</accession>
<evidence type="ECO:0000256" key="4">
    <source>
        <dbReference type="ARBA" id="ARBA00023242"/>
    </source>
</evidence>
<dbReference type="PANTHER" id="PTHR46621:SF1">
    <property type="entry name" value="SNRNA-ACTIVATING PROTEIN COMPLEX SUBUNIT 4"/>
    <property type="match status" value="1"/>
</dbReference>
<name>A2G726_TRIV3</name>
<evidence type="ECO:0000256" key="1">
    <source>
        <dbReference type="ARBA" id="ARBA00023015"/>
    </source>
</evidence>
<dbReference type="GO" id="GO:0000981">
    <property type="term" value="F:DNA-binding transcription factor activity, RNA polymerase II-specific"/>
    <property type="evidence" value="ECO:0000318"/>
    <property type="project" value="GO_Central"/>
</dbReference>
<dbReference type="InterPro" id="IPR051575">
    <property type="entry name" value="Myb-like_DNA-bd"/>
</dbReference>